<keyword evidence="1" id="KW-0472">Membrane</keyword>
<gene>
    <name evidence="2" type="ORF">NCTC11685_04599</name>
</gene>
<evidence type="ECO:0000313" key="2">
    <source>
        <dbReference type="EMBL" id="STW70950.1"/>
    </source>
</evidence>
<dbReference type="EMBL" id="UGMS01000002">
    <property type="protein sequence ID" value="STW70950.1"/>
    <property type="molecule type" value="Genomic_DNA"/>
</dbReference>
<organism evidence="2 3">
    <name type="scientific">Klebsiella michiganensis</name>
    <dbReference type="NCBI Taxonomy" id="1134687"/>
    <lineage>
        <taxon>Bacteria</taxon>
        <taxon>Pseudomonadati</taxon>
        <taxon>Pseudomonadota</taxon>
        <taxon>Gammaproteobacteria</taxon>
        <taxon>Enterobacterales</taxon>
        <taxon>Enterobacteriaceae</taxon>
        <taxon>Klebsiella/Raoultella group</taxon>
        <taxon>Klebsiella</taxon>
    </lineage>
</organism>
<feature type="transmembrane region" description="Helical" evidence="1">
    <location>
        <begin position="90"/>
        <end position="111"/>
    </location>
</feature>
<comment type="caution">
    <text evidence="2">The sequence shown here is derived from an EMBL/GenBank/DDBJ whole genome shotgun (WGS) entry which is preliminary data.</text>
</comment>
<name>A0A7H4PG11_9ENTR</name>
<protein>
    <submittedName>
        <fullName evidence="2">Uncharacterized protein</fullName>
    </submittedName>
</protein>
<reference evidence="2 3" key="1">
    <citation type="submission" date="2018-06" db="EMBL/GenBank/DDBJ databases">
        <authorList>
            <consortium name="Pathogen Informatics"/>
            <person name="Doyle S."/>
        </authorList>
    </citation>
    <scope>NUCLEOTIDE SEQUENCE [LARGE SCALE GENOMIC DNA]</scope>
    <source>
        <strain evidence="2 3">NCTC11685</strain>
    </source>
</reference>
<keyword evidence="1" id="KW-0812">Transmembrane</keyword>
<dbReference type="Proteomes" id="UP000254863">
    <property type="component" value="Unassembled WGS sequence"/>
</dbReference>
<accession>A0A7H4PG11</accession>
<evidence type="ECO:0000256" key="1">
    <source>
        <dbReference type="SAM" id="Phobius"/>
    </source>
</evidence>
<sequence length="197" mass="22210">MGEVAAASLSVRLNSSFFAFKSCPEKYERVCQKRAEKRLILRNDMMFIYFGELLYGYIAFEMVDQPGIVAIIWIYMLFAAGGGNKNARVGGALVISEMKITSCLLFVFFVAQRDNQHIHVNGVDELTSRGHQFAPEVLMVTANHEVHIILFNRINQHLAEIAAAAQGLSDRIAPRWWTARLTRGESLRRCVSACRPD</sequence>
<evidence type="ECO:0000313" key="3">
    <source>
        <dbReference type="Proteomes" id="UP000254863"/>
    </source>
</evidence>
<proteinExistence type="predicted"/>
<keyword evidence="1" id="KW-1133">Transmembrane helix</keyword>
<dbReference type="AlphaFoldDB" id="A0A7H4PG11"/>